<evidence type="ECO:0000313" key="2">
    <source>
        <dbReference type="Proteomes" id="UP000251692"/>
    </source>
</evidence>
<name>A0A364REK7_9BACT</name>
<organism evidence="1 2">
    <name type="scientific">Pontibacter arcticus</name>
    <dbReference type="NCBI Taxonomy" id="2080288"/>
    <lineage>
        <taxon>Bacteria</taxon>
        <taxon>Pseudomonadati</taxon>
        <taxon>Bacteroidota</taxon>
        <taxon>Cytophagia</taxon>
        <taxon>Cytophagales</taxon>
        <taxon>Hymenobacteraceae</taxon>
        <taxon>Pontibacter</taxon>
    </lineage>
</organism>
<dbReference type="Proteomes" id="UP000251692">
    <property type="component" value="Unassembled WGS sequence"/>
</dbReference>
<gene>
    <name evidence="1" type="ORF">DP923_05535</name>
</gene>
<protein>
    <submittedName>
        <fullName evidence="1">Uncharacterized protein</fullName>
    </submittedName>
</protein>
<dbReference type="EMBL" id="QMDV01000002">
    <property type="protein sequence ID" value="RAU82719.1"/>
    <property type="molecule type" value="Genomic_DNA"/>
</dbReference>
<reference evidence="1 2" key="2">
    <citation type="submission" date="2018-07" db="EMBL/GenBank/DDBJ databases">
        <title>Pontibacter sp. 2b14 genomic sequence and assembly.</title>
        <authorList>
            <person name="Du Z.-J."/>
        </authorList>
    </citation>
    <scope>NUCLEOTIDE SEQUENCE [LARGE SCALE GENOMIC DNA]</scope>
    <source>
        <strain evidence="1 2">2b14</strain>
    </source>
</reference>
<dbReference type="AlphaFoldDB" id="A0A364REK7"/>
<sequence length="62" mass="7313">MYTNSQKDRSRLLNLYFEEENTATIISTLYCKNVIFGKPLGLYFILLSFKYAASNDLYLKFK</sequence>
<comment type="caution">
    <text evidence="1">The sequence shown here is derived from an EMBL/GenBank/DDBJ whole genome shotgun (WGS) entry which is preliminary data.</text>
</comment>
<accession>A0A364REK7</accession>
<reference evidence="1 2" key="1">
    <citation type="submission" date="2018-06" db="EMBL/GenBank/DDBJ databases">
        <authorList>
            <person name="Liu Z.-W."/>
        </authorList>
    </citation>
    <scope>NUCLEOTIDE SEQUENCE [LARGE SCALE GENOMIC DNA]</scope>
    <source>
        <strain evidence="1 2">2b14</strain>
    </source>
</reference>
<keyword evidence="2" id="KW-1185">Reference proteome</keyword>
<evidence type="ECO:0000313" key="1">
    <source>
        <dbReference type="EMBL" id="RAU82719.1"/>
    </source>
</evidence>
<proteinExistence type="predicted"/>